<dbReference type="Proteomes" id="UP000182703">
    <property type="component" value="Chromosome"/>
</dbReference>
<gene>
    <name evidence="2" type="ORF">BOQ54_12310</name>
</gene>
<name>A0AAC9NZH2_9HYPH</name>
<keyword evidence="1" id="KW-0732">Signal</keyword>
<dbReference type="PANTHER" id="PTHR39327">
    <property type="match status" value="1"/>
</dbReference>
<dbReference type="KEGG" id="cdq:BOQ54_12310"/>
<protein>
    <recommendedName>
        <fullName evidence="4">Transglutaminase</fullName>
    </recommendedName>
</protein>
<evidence type="ECO:0000313" key="2">
    <source>
        <dbReference type="EMBL" id="APF38015.1"/>
    </source>
</evidence>
<dbReference type="Gene3D" id="3.10.620.30">
    <property type="match status" value="1"/>
</dbReference>
<dbReference type="AlphaFoldDB" id="A0AAC9NZH2"/>
<dbReference type="InterPro" id="IPR010319">
    <property type="entry name" value="Transglutaminase-like_Cys_pept"/>
</dbReference>
<evidence type="ECO:0000313" key="3">
    <source>
        <dbReference type="Proteomes" id="UP000182703"/>
    </source>
</evidence>
<keyword evidence="3" id="KW-1185">Reference proteome</keyword>
<organism evidence="2 3">
    <name type="scientific">Chelatococcus daeguensis</name>
    <dbReference type="NCBI Taxonomy" id="444444"/>
    <lineage>
        <taxon>Bacteria</taxon>
        <taxon>Pseudomonadati</taxon>
        <taxon>Pseudomonadota</taxon>
        <taxon>Alphaproteobacteria</taxon>
        <taxon>Hyphomicrobiales</taxon>
        <taxon>Chelatococcaceae</taxon>
        <taxon>Chelatococcus</taxon>
    </lineage>
</organism>
<evidence type="ECO:0000256" key="1">
    <source>
        <dbReference type="SAM" id="SignalP"/>
    </source>
</evidence>
<dbReference type="RefSeq" id="WP_055457401.1">
    <property type="nucleotide sequence ID" value="NZ_CP018095.1"/>
</dbReference>
<dbReference type="PANTHER" id="PTHR39327:SF1">
    <property type="entry name" value="BLR5470 PROTEIN"/>
    <property type="match status" value="1"/>
</dbReference>
<evidence type="ECO:0008006" key="4">
    <source>
        <dbReference type="Google" id="ProtNLM"/>
    </source>
</evidence>
<reference evidence="2 3" key="1">
    <citation type="submission" date="2016-11" db="EMBL/GenBank/DDBJ databases">
        <title>Complete genome sequence of the aerobically denitrifying bacterium Chelatococcus daeguensis TAD1.</title>
        <authorList>
            <person name="Yang Y."/>
            <person name="Huang S."/>
            <person name="Lin E."/>
        </authorList>
    </citation>
    <scope>NUCLEOTIDE SEQUENCE [LARGE SCALE GENOMIC DNA]</scope>
    <source>
        <strain evidence="2 3">TAD1</strain>
    </source>
</reference>
<sequence length="204" mass="22441">MKTKELAIAAAAMLCMSAAPAMTAPSVDPLEEVGLGTSTHIHLGMSVPIPQGYYELCIAQPSVCRPRKGQADVTRDGQVVLSRKRLQQMVAVNAAVNRSMRAVEDINRLGVADKWSIGGASGDCEDFALTKRQRLLAQGWPSSALLIALVRTSWGQQHAVLLVRTDRGDYALDNLVQEVKPWRSTSYSWEKVQSPTQMWVWHNV</sequence>
<feature type="signal peptide" evidence="1">
    <location>
        <begin position="1"/>
        <end position="23"/>
    </location>
</feature>
<proteinExistence type="predicted"/>
<accession>A0AAC9NZH2</accession>
<dbReference type="Pfam" id="PF06035">
    <property type="entry name" value="Peptidase_C93"/>
    <property type="match status" value="1"/>
</dbReference>
<dbReference type="EMBL" id="CP018095">
    <property type="protein sequence ID" value="APF38015.1"/>
    <property type="molecule type" value="Genomic_DNA"/>
</dbReference>
<feature type="chain" id="PRO_5042053309" description="Transglutaminase" evidence="1">
    <location>
        <begin position="24"/>
        <end position="204"/>
    </location>
</feature>